<dbReference type="PANTHER" id="PTHR46599">
    <property type="entry name" value="PIGGYBAC TRANSPOSABLE ELEMENT-DERIVED PROTEIN 4"/>
    <property type="match status" value="1"/>
</dbReference>
<comment type="caution">
    <text evidence="2">The sequence shown here is derived from an EMBL/GenBank/DDBJ whole genome shotgun (WGS) entry which is preliminary data.</text>
</comment>
<feature type="domain" description="PiggyBac transposable element-derived protein 4 C-terminal zinc-finger" evidence="1">
    <location>
        <begin position="88"/>
        <end position="131"/>
    </location>
</feature>
<reference evidence="2" key="2">
    <citation type="journal article" date="2023" name="Science">
        <title>Genomic signatures of disease resistance in endangered staghorn corals.</title>
        <authorList>
            <person name="Vollmer S.V."/>
            <person name="Selwyn J.D."/>
            <person name="Despard B.A."/>
            <person name="Roesel C.L."/>
        </authorList>
    </citation>
    <scope>NUCLEOTIDE SEQUENCE</scope>
    <source>
        <strain evidence="2">K2</strain>
    </source>
</reference>
<organism evidence="2 3">
    <name type="scientific">Acropora cervicornis</name>
    <name type="common">Staghorn coral</name>
    <dbReference type="NCBI Taxonomy" id="6130"/>
    <lineage>
        <taxon>Eukaryota</taxon>
        <taxon>Metazoa</taxon>
        <taxon>Cnidaria</taxon>
        <taxon>Anthozoa</taxon>
        <taxon>Hexacorallia</taxon>
        <taxon>Scleractinia</taxon>
        <taxon>Astrocoeniina</taxon>
        <taxon>Acroporidae</taxon>
        <taxon>Acropora</taxon>
    </lineage>
</organism>
<gene>
    <name evidence="2" type="ORF">P5673_026570</name>
</gene>
<accession>A0AAD9Q0N7</accession>
<dbReference type="PANTHER" id="PTHR46599:SF3">
    <property type="entry name" value="PIGGYBAC TRANSPOSABLE ELEMENT-DERIVED PROTEIN 4"/>
    <property type="match status" value="1"/>
</dbReference>
<dbReference type="AlphaFoldDB" id="A0AAD9Q0N7"/>
<reference evidence="2" key="1">
    <citation type="journal article" date="2023" name="G3 (Bethesda)">
        <title>Whole genome assembly and annotation of the endangered Caribbean coral Acropora cervicornis.</title>
        <authorList>
            <person name="Selwyn J.D."/>
            <person name="Vollmer S.V."/>
        </authorList>
    </citation>
    <scope>NUCLEOTIDE SEQUENCE</scope>
    <source>
        <strain evidence="2">K2</strain>
    </source>
</reference>
<evidence type="ECO:0000259" key="1">
    <source>
        <dbReference type="Pfam" id="PF13842"/>
    </source>
</evidence>
<dbReference type="Proteomes" id="UP001249851">
    <property type="component" value="Unassembled WGS sequence"/>
</dbReference>
<name>A0AAD9Q0N7_ACRCE</name>
<dbReference type="Pfam" id="PF13842">
    <property type="entry name" value="zf-Tnp_2"/>
    <property type="match status" value="1"/>
</dbReference>
<proteinExistence type="predicted"/>
<sequence length="132" mass="15392">MGGVDKNDQMKSYYTIPVSGKKWWSRILFNLVDRITQPCKRTLKSFRIDLATQLIGDLSSRRKRGRPSDEPLSLRNVKRHFPEYLPTNESGKRKERKCKVCFHAGVRKMTSYFCPDCNVGLCTAPCFRTYHQ</sequence>
<dbReference type="InterPro" id="IPR032718">
    <property type="entry name" value="PGBD4_Znf_C"/>
</dbReference>
<dbReference type="EMBL" id="JARQWQ010000087">
    <property type="protein sequence ID" value="KAK2552478.1"/>
    <property type="molecule type" value="Genomic_DNA"/>
</dbReference>
<evidence type="ECO:0000313" key="3">
    <source>
        <dbReference type="Proteomes" id="UP001249851"/>
    </source>
</evidence>
<evidence type="ECO:0000313" key="2">
    <source>
        <dbReference type="EMBL" id="KAK2552478.1"/>
    </source>
</evidence>
<protein>
    <submittedName>
        <fullName evidence="2">PiggyBac transposable element-derived protein 4</fullName>
    </submittedName>
</protein>
<keyword evidence="3" id="KW-1185">Reference proteome</keyword>
<dbReference type="Gene3D" id="3.30.60.190">
    <property type="match status" value="1"/>
</dbReference>